<gene>
    <name evidence="3" type="ORF">Back11_37910</name>
</gene>
<proteinExistence type="predicted"/>
<keyword evidence="1" id="KW-0472">Membrane</keyword>
<reference evidence="3 4" key="1">
    <citation type="submission" date="2018-11" db="EMBL/GenBank/DDBJ databases">
        <title>Complete genome sequence of Paenibacillus baekrokdamisoli strain KCTC 33723.</title>
        <authorList>
            <person name="Kang S.W."/>
            <person name="Lee K.C."/>
            <person name="Kim K.K."/>
            <person name="Kim J.S."/>
            <person name="Kim D.S."/>
            <person name="Ko S.H."/>
            <person name="Yang S.H."/>
            <person name="Lee J.S."/>
        </authorList>
    </citation>
    <scope>NUCLEOTIDE SEQUENCE [LARGE SCALE GENOMIC DNA]</scope>
    <source>
        <strain evidence="3 4">KCTC 33723</strain>
    </source>
</reference>
<sequence length="666" mass="74135">MSTTKMFTFPDLRKKKFVAGLLLLSFLVIGIGSSFFWVQEPVSAAASETTSQQAVKPDEAPGDLNNSAEVEAFVNKEMKSSMDLFKIPGAVISIVKDNKLLFAQGYGHSNIEKNVPIDPETSLFRIASTTKLFTWTAVMQLVEQGKLDLDTDVNKYLKTVKIPDTYKQPITLRHLLTHTAGFEEGGVGYQITTDPKKLPVSISDTLSKHMLARIRPPGEKVSYSNYGASLAGLIVEEVSGVPYDDYIQKNIFEPLDMKYATVKEPIPASLDPYKVLGYASENGSFVSKPPTFEGGFRPAGSGSVSALDMAHFMMAHLNEGRYENKQILKPETAKLMHSTAFQFDKRLPGIDLGFFELNVNGHRLISHGGADTLFSTELYLVPDKQIGIFVSYSGGDGGVAAEGMLQAFFDHYFPAPEVKLPPMPANIAEIIGKYAGSYKFTRRNYSDIDKFYGFMTEMNISISDNKLAIGQGEEQMLYVPIGQDLFQQVGGPHQIGFRTNASGEVTEMMFDFLTFLPLERAHLIDETKFWFPLLGSSIVLFIVGLIGFAFRIRAVNKMEAPQKRAAWLSAATAVWGLITCILIVTFIMNMDTLERLSHISISVKLVLVMPIIFVGLTVAMILSAIMAWRDKYWNVFMRVYYTLVVLAAMALSLFFYHWNLLGWQFG</sequence>
<dbReference type="PANTHER" id="PTHR46825:SF9">
    <property type="entry name" value="BETA-LACTAMASE-RELATED DOMAIN-CONTAINING PROTEIN"/>
    <property type="match status" value="1"/>
</dbReference>
<dbReference type="PANTHER" id="PTHR46825">
    <property type="entry name" value="D-ALANYL-D-ALANINE-CARBOXYPEPTIDASE/ENDOPEPTIDASE AMPH"/>
    <property type="match status" value="1"/>
</dbReference>
<evidence type="ECO:0000259" key="2">
    <source>
        <dbReference type="Pfam" id="PF00144"/>
    </source>
</evidence>
<dbReference type="Gene3D" id="3.40.710.10">
    <property type="entry name" value="DD-peptidase/beta-lactamase superfamily"/>
    <property type="match status" value="1"/>
</dbReference>
<feature type="transmembrane region" description="Helical" evidence="1">
    <location>
        <begin position="565"/>
        <end position="587"/>
    </location>
</feature>
<protein>
    <submittedName>
        <fullName evidence="3">FmtA-like protein</fullName>
    </submittedName>
</protein>
<organism evidence="3 4">
    <name type="scientific">Paenibacillus baekrokdamisoli</name>
    <dbReference type="NCBI Taxonomy" id="1712516"/>
    <lineage>
        <taxon>Bacteria</taxon>
        <taxon>Bacillati</taxon>
        <taxon>Bacillota</taxon>
        <taxon>Bacilli</taxon>
        <taxon>Bacillales</taxon>
        <taxon>Paenibacillaceae</taxon>
        <taxon>Paenibacillus</taxon>
    </lineage>
</organism>
<dbReference type="InterPro" id="IPR001466">
    <property type="entry name" value="Beta-lactam-related"/>
</dbReference>
<feature type="transmembrane region" description="Helical" evidence="1">
    <location>
        <begin position="639"/>
        <end position="658"/>
    </location>
</feature>
<feature type="domain" description="Beta-lactamase-related" evidence="2">
    <location>
        <begin position="86"/>
        <end position="396"/>
    </location>
</feature>
<dbReference type="AlphaFoldDB" id="A0A3G9IVF4"/>
<dbReference type="EMBL" id="AP019308">
    <property type="protein sequence ID" value="BBH22446.1"/>
    <property type="molecule type" value="Genomic_DNA"/>
</dbReference>
<feature type="transmembrane region" description="Helical" evidence="1">
    <location>
        <begin position="529"/>
        <end position="553"/>
    </location>
</feature>
<keyword evidence="1" id="KW-1133">Transmembrane helix</keyword>
<feature type="transmembrane region" description="Helical" evidence="1">
    <location>
        <begin position="607"/>
        <end position="627"/>
    </location>
</feature>
<name>A0A3G9IVF4_9BACL</name>
<dbReference type="Pfam" id="PF00144">
    <property type="entry name" value="Beta-lactamase"/>
    <property type="match status" value="1"/>
</dbReference>
<dbReference type="RefSeq" id="WP_260182404.1">
    <property type="nucleotide sequence ID" value="NZ_JACHXC010000002.1"/>
</dbReference>
<evidence type="ECO:0000256" key="1">
    <source>
        <dbReference type="SAM" id="Phobius"/>
    </source>
</evidence>
<accession>A0A3G9IVF4</accession>
<keyword evidence="4" id="KW-1185">Reference proteome</keyword>
<dbReference type="SUPFAM" id="SSF56601">
    <property type="entry name" value="beta-lactamase/transpeptidase-like"/>
    <property type="match status" value="1"/>
</dbReference>
<dbReference type="KEGG" id="pbk:Back11_37910"/>
<dbReference type="InterPro" id="IPR012338">
    <property type="entry name" value="Beta-lactam/transpept-like"/>
</dbReference>
<evidence type="ECO:0000313" key="3">
    <source>
        <dbReference type="EMBL" id="BBH22446.1"/>
    </source>
</evidence>
<dbReference type="Proteomes" id="UP000275368">
    <property type="component" value="Chromosome"/>
</dbReference>
<evidence type="ECO:0000313" key="4">
    <source>
        <dbReference type="Proteomes" id="UP000275368"/>
    </source>
</evidence>
<keyword evidence="1" id="KW-0812">Transmembrane</keyword>
<dbReference type="InterPro" id="IPR050491">
    <property type="entry name" value="AmpC-like"/>
</dbReference>